<sequence length="171" mass="18835">MRNLIAYLALALSTTAFAGYIPNTSIYYYPQKDAMTDENQGRLIVQEINDTSGSTMMLFQCRGAGSFEAYLITKNTLVTAEDYDANLFPDLMYRMDSQPAKTLKTDGATDSGEPDYNTLAFTKAGSNALFQSFVNGNKVAVRVLRRGLSALDYTFSAKSFTAGFKNVNNCK</sequence>
<dbReference type="Proteomes" id="UP001458946">
    <property type="component" value="Unassembled WGS sequence"/>
</dbReference>
<reference evidence="2 3" key="1">
    <citation type="submission" date="2024-02" db="EMBL/GenBank/DDBJ databases">
        <title>Deinococcus xinjiangensis NBRC 107630.</title>
        <authorList>
            <person name="Ichikawa N."/>
            <person name="Katano-Makiyama Y."/>
            <person name="Hidaka K."/>
        </authorList>
    </citation>
    <scope>NUCLEOTIDE SEQUENCE [LARGE SCALE GENOMIC DNA]</scope>
    <source>
        <strain evidence="2 3">NBRC 107630</strain>
    </source>
</reference>
<feature type="signal peptide" evidence="1">
    <location>
        <begin position="1"/>
        <end position="18"/>
    </location>
</feature>
<name>A0ABP9VBD7_9DEIO</name>
<dbReference type="EMBL" id="BAABRN010000002">
    <property type="protein sequence ID" value="GAA5500603.1"/>
    <property type="molecule type" value="Genomic_DNA"/>
</dbReference>
<feature type="chain" id="PRO_5045080744" evidence="1">
    <location>
        <begin position="19"/>
        <end position="171"/>
    </location>
</feature>
<dbReference type="RefSeq" id="WP_353540583.1">
    <property type="nucleotide sequence ID" value="NZ_BAABRN010000002.1"/>
</dbReference>
<accession>A0ABP9VBD7</accession>
<evidence type="ECO:0000313" key="3">
    <source>
        <dbReference type="Proteomes" id="UP001458946"/>
    </source>
</evidence>
<organism evidence="2 3">
    <name type="scientific">Deinococcus xinjiangensis</name>
    <dbReference type="NCBI Taxonomy" id="457454"/>
    <lineage>
        <taxon>Bacteria</taxon>
        <taxon>Thermotogati</taxon>
        <taxon>Deinococcota</taxon>
        <taxon>Deinococci</taxon>
        <taxon>Deinococcales</taxon>
        <taxon>Deinococcaceae</taxon>
        <taxon>Deinococcus</taxon>
    </lineage>
</organism>
<evidence type="ECO:0000313" key="2">
    <source>
        <dbReference type="EMBL" id="GAA5500603.1"/>
    </source>
</evidence>
<comment type="caution">
    <text evidence="2">The sequence shown here is derived from an EMBL/GenBank/DDBJ whole genome shotgun (WGS) entry which is preliminary data.</text>
</comment>
<gene>
    <name evidence="2" type="ORF">Dxin01_00325</name>
</gene>
<keyword evidence="1" id="KW-0732">Signal</keyword>
<proteinExistence type="predicted"/>
<evidence type="ECO:0000256" key="1">
    <source>
        <dbReference type="SAM" id="SignalP"/>
    </source>
</evidence>
<keyword evidence="3" id="KW-1185">Reference proteome</keyword>
<protein>
    <submittedName>
        <fullName evidence="2">Uncharacterized protein</fullName>
    </submittedName>
</protein>